<keyword evidence="1" id="KW-0812">Transmembrane</keyword>
<evidence type="ECO:0000313" key="3">
    <source>
        <dbReference type="Proteomes" id="UP001160334"/>
    </source>
</evidence>
<keyword evidence="1" id="KW-1133">Transmembrane helix</keyword>
<evidence type="ECO:0000313" key="2">
    <source>
        <dbReference type="EMBL" id="MDH6284616.1"/>
    </source>
</evidence>
<organism evidence="2 3">
    <name type="scientific">Prescottella agglutinans</name>
    <dbReference type="NCBI Taxonomy" id="1644129"/>
    <lineage>
        <taxon>Bacteria</taxon>
        <taxon>Bacillati</taxon>
        <taxon>Actinomycetota</taxon>
        <taxon>Actinomycetes</taxon>
        <taxon>Mycobacteriales</taxon>
        <taxon>Nocardiaceae</taxon>
        <taxon>Prescottella</taxon>
    </lineage>
</organism>
<feature type="transmembrane region" description="Helical" evidence="1">
    <location>
        <begin position="28"/>
        <end position="50"/>
    </location>
</feature>
<dbReference type="Proteomes" id="UP001160334">
    <property type="component" value="Unassembled WGS sequence"/>
</dbReference>
<proteinExistence type="predicted"/>
<dbReference type="EMBL" id="JARXVC010000024">
    <property type="protein sequence ID" value="MDH6284616.1"/>
    <property type="molecule type" value="Genomic_DNA"/>
</dbReference>
<sequence>MTTHTYPAEGAAMAEFAMEPDRACEDRLWPSLVGATGVIVTMAGLVLGPLL</sequence>
<accession>A0ABT6MLD8</accession>
<protein>
    <submittedName>
        <fullName evidence="2">Uncharacterized protein</fullName>
    </submittedName>
</protein>
<keyword evidence="1" id="KW-0472">Membrane</keyword>
<reference evidence="2 3" key="1">
    <citation type="submission" date="2023-04" db="EMBL/GenBank/DDBJ databases">
        <title>Forest soil microbial communities from Buena Vista Peninsula, Colon Province, Panama.</title>
        <authorList>
            <person name="Bouskill N."/>
        </authorList>
    </citation>
    <scope>NUCLEOTIDE SEQUENCE [LARGE SCALE GENOMIC DNA]</scope>
    <source>
        <strain evidence="2 3">CFH S0262</strain>
    </source>
</reference>
<comment type="caution">
    <text evidence="2">The sequence shown here is derived from an EMBL/GenBank/DDBJ whole genome shotgun (WGS) entry which is preliminary data.</text>
</comment>
<evidence type="ECO:0000256" key="1">
    <source>
        <dbReference type="SAM" id="Phobius"/>
    </source>
</evidence>
<gene>
    <name evidence="2" type="ORF">M2280_005877</name>
</gene>
<keyword evidence="3" id="KW-1185">Reference proteome</keyword>
<name>A0ABT6MLD8_9NOCA</name>
<dbReference type="RefSeq" id="WP_280763829.1">
    <property type="nucleotide sequence ID" value="NZ_JARXVC010000024.1"/>
</dbReference>